<comment type="caution">
    <text evidence="2">The sequence shown here is derived from an EMBL/GenBank/DDBJ whole genome shotgun (WGS) entry which is preliminary data.</text>
</comment>
<protein>
    <submittedName>
        <fullName evidence="2">DUF2306 domain-containing protein</fullName>
    </submittedName>
</protein>
<feature type="transmembrane region" description="Helical" evidence="1">
    <location>
        <begin position="252"/>
        <end position="269"/>
    </location>
</feature>
<feature type="transmembrane region" description="Helical" evidence="1">
    <location>
        <begin position="147"/>
        <end position="167"/>
    </location>
</feature>
<organism evidence="2 3">
    <name type="scientific">Pseudonocardia abyssalis</name>
    <dbReference type="NCBI Taxonomy" id="2792008"/>
    <lineage>
        <taxon>Bacteria</taxon>
        <taxon>Bacillati</taxon>
        <taxon>Actinomycetota</taxon>
        <taxon>Actinomycetes</taxon>
        <taxon>Pseudonocardiales</taxon>
        <taxon>Pseudonocardiaceae</taxon>
        <taxon>Pseudonocardia</taxon>
    </lineage>
</organism>
<dbReference type="Proteomes" id="UP000694287">
    <property type="component" value="Unassembled WGS sequence"/>
</dbReference>
<accession>A0ABS6UTC7</accession>
<name>A0ABS6UTC7_9PSEU</name>
<proteinExistence type="predicted"/>
<evidence type="ECO:0000313" key="2">
    <source>
        <dbReference type="EMBL" id="MBW0135513.1"/>
    </source>
</evidence>
<feature type="transmembrane region" description="Helical" evidence="1">
    <location>
        <begin position="211"/>
        <end position="232"/>
    </location>
</feature>
<keyword evidence="1" id="KW-0812">Transmembrane</keyword>
<dbReference type="InterPro" id="IPR018750">
    <property type="entry name" value="DUF2306_membrane"/>
</dbReference>
<dbReference type="EMBL" id="JADQDK010000001">
    <property type="protein sequence ID" value="MBW0135513.1"/>
    <property type="molecule type" value="Genomic_DNA"/>
</dbReference>
<evidence type="ECO:0000256" key="1">
    <source>
        <dbReference type="SAM" id="Phobius"/>
    </source>
</evidence>
<reference evidence="2 3" key="1">
    <citation type="submission" date="2020-11" db="EMBL/GenBank/DDBJ databases">
        <title>Pseudonocardia abyssalis sp. nov. and Pseudonocardia oceani sp. nov., description and phylogenomic analysis of two novel actinomycetes isolated from the deep Southern Ocean.</title>
        <authorList>
            <person name="Parra J."/>
        </authorList>
    </citation>
    <scope>NUCLEOTIDE SEQUENCE [LARGE SCALE GENOMIC DNA]</scope>
    <source>
        <strain evidence="2 3">KRD-168</strain>
    </source>
</reference>
<sequence>MRSSRTATCRPTRAWPGWCSERWAPARSPSTAAPGRREVPTPGWWVCRSVAPVRDRDAGPVSTPARLRSAALPLGVLTVVFLGYALPPYLGLDPARARLPLPDLPWFYPALVLHIACGSVALLTATVQVWPRLRRTHPVVHRTSGRVYLAAVLVGGVAVLGVAPFGLSGGPTAQVANTMLGLLWVLTAVAGHRAARQPRFAAHREWMLRSVALTFSIVANRFWSTVCVLVFAPSVTSGGPVDAAELAQAVGVSTWLSWVVNLLVVEWWLQRTRSPAPRPVRERVGP</sequence>
<keyword evidence="3" id="KW-1185">Reference proteome</keyword>
<dbReference type="Pfam" id="PF10067">
    <property type="entry name" value="DUF2306"/>
    <property type="match status" value="1"/>
</dbReference>
<feature type="transmembrane region" description="Helical" evidence="1">
    <location>
        <begin position="106"/>
        <end position="127"/>
    </location>
</feature>
<evidence type="ECO:0000313" key="3">
    <source>
        <dbReference type="Proteomes" id="UP000694287"/>
    </source>
</evidence>
<feature type="transmembrane region" description="Helical" evidence="1">
    <location>
        <begin position="70"/>
        <end position="86"/>
    </location>
</feature>
<feature type="transmembrane region" description="Helical" evidence="1">
    <location>
        <begin position="173"/>
        <end position="191"/>
    </location>
</feature>
<keyword evidence="1" id="KW-1133">Transmembrane helix</keyword>
<gene>
    <name evidence="2" type="ORF">I4I81_14775</name>
</gene>
<keyword evidence="1" id="KW-0472">Membrane</keyword>